<dbReference type="AlphaFoldDB" id="A0A378LR44"/>
<evidence type="ECO:0000313" key="2">
    <source>
        <dbReference type="EMBL" id="STY28318.1"/>
    </source>
</evidence>
<name>A0A378LR44_9GAMM</name>
<feature type="compositionally biased region" description="Basic and acidic residues" evidence="1">
    <location>
        <begin position="1"/>
        <end position="21"/>
    </location>
</feature>
<gene>
    <name evidence="2" type="ORF">NCTC11532_00488</name>
</gene>
<proteinExistence type="predicted"/>
<feature type="compositionally biased region" description="Basic and acidic residues" evidence="1">
    <location>
        <begin position="34"/>
        <end position="50"/>
    </location>
</feature>
<dbReference type="RefSeq" id="WP_154659359.1">
    <property type="nucleotide sequence ID" value="NZ_CAAAIS010000002.1"/>
</dbReference>
<dbReference type="Proteomes" id="UP000255297">
    <property type="component" value="Unassembled WGS sequence"/>
</dbReference>
<evidence type="ECO:0000256" key="1">
    <source>
        <dbReference type="SAM" id="MobiDB-lite"/>
    </source>
</evidence>
<feature type="region of interest" description="Disordered" evidence="1">
    <location>
        <begin position="1"/>
        <end position="50"/>
    </location>
</feature>
<organism evidence="2 3">
    <name type="scientific">Legionella wadsworthii</name>
    <dbReference type="NCBI Taxonomy" id="28088"/>
    <lineage>
        <taxon>Bacteria</taxon>
        <taxon>Pseudomonadati</taxon>
        <taxon>Pseudomonadota</taxon>
        <taxon>Gammaproteobacteria</taxon>
        <taxon>Legionellales</taxon>
        <taxon>Legionellaceae</taxon>
        <taxon>Legionella</taxon>
    </lineage>
</organism>
<keyword evidence="3" id="KW-1185">Reference proteome</keyword>
<dbReference type="EMBL" id="UGPB01000001">
    <property type="protein sequence ID" value="STY28318.1"/>
    <property type="molecule type" value="Genomic_DNA"/>
</dbReference>
<evidence type="ECO:0000313" key="3">
    <source>
        <dbReference type="Proteomes" id="UP000255297"/>
    </source>
</evidence>
<protein>
    <submittedName>
        <fullName evidence="2">Uncharacterized protein</fullName>
    </submittedName>
</protein>
<sequence>MKDKPMQGNKSDFKSGSKKDSFSSPGKNTGSGRHMSDADRKKGNEPSRKQ</sequence>
<accession>A0A378LR44</accession>
<reference evidence="2 3" key="1">
    <citation type="submission" date="2018-06" db="EMBL/GenBank/DDBJ databases">
        <authorList>
            <consortium name="Pathogen Informatics"/>
            <person name="Doyle S."/>
        </authorList>
    </citation>
    <scope>NUCLEOTIDE SEQUENCE [LARGE SCALE GENOMIC DNA]</scope>
    <source>
        <strain evidence="2 3">NCTC11532</strain>
    </source>
</reference>